<dbReference type="Gene3D" id="3.40.50.720">
    <property type="entry name" value="NAD(P)-binding Rossmann-like Domain"/>
    <property type="match status" value="2"/>
</dbReference>
<keyword evidence="5" id="KW-1185">Reference proteome</keyword>
<dbReference type="GO" id="GO:0051287">
    <property type="term" value="F:NAD binding"/>
    <property type="evidence" value="ECO:0007669"/>
    <property type="project" value="InterPro"/>
</dbReference>
<dbReference type="GO" id="GO:0030267">
    <property type="term" value="F:glyoxylate reductase (NADPH) activity"/>
    <property type="evidence" value="ECO:0007669"/>
    <property type="project" value="TreeGrafter"/>
</dbReference>
<dbReference type="Pfam" id="PF02826">
    <property type="entry name" value="2-Hacid_dh_C"/>
    <property type="match status" value="1"/>
</dbReference>
<dbReference type="GO" id="GO:0005829">
    <property type="term" value="C:cytosol"/>
    <property type="evidence" value="ECO:0007669"/>
    <property type="project" value="TreeGrafter"/>
</dbReference>
<dbReference type="Proteomes" id="UP000078486">
    <property type="component" value="Unassembled WGS sequence"/>
</dbReference>
<keyword evidence="2" id="KW-0520">NAD</keyword>
<proteinExistence type="predicted"/>
<evidence type="ECO:0000256" key="2">
    <source>
        <dbReference type="ARBA" id="ARBA00023027"/>
    </source>
</evidence>
<dbReference type="PANTHER" id="PTHR10996">
    <property type="entry name" value="2-HYDROXYACID DEHYDROGENASE-RELATED"/>
    <property type="match status" value="1"/>
</dbReference>
<evidence type="ECO:0000313" key="5">
    <source>
        <dbReference type="Proteomes" id="UP000078486"/>
    </source>
</evidence>
<comment type="caution">
    <text evidence="4">The sequence shown here is derived from an EMBL/GenBank/DDBJ whole genome shotgun (WGS) entry which is preliminary data.</text>
</comment>
<feature type="domain" description="D-isomer specific 2-hydroxyacid dehydrogenase NAD-binding" evidence="3">
    <location>
        <begin position="135"/>
        <end position="289"/>
    </location>
</feature>
<dbReference type="SUPFAM" id="SSF51735">
    <property type="entry name" value="NAD(P)-binding Rossmann-fold domains"/>
    <property type="match status" value="1"/>
</dbReference>
<name>A0A178INB8_9BACT</name>
<dbReference type="InterPro" id="IPR006140">
    <property type="entry name" value="D-isomer_DH_NAD-bd"/>
</dbReference>
<gene>
    <name evidence="4" type="ORF">AW736_04155</name>
</gene>
<sequence>MSGGALTTFLPGFDPDVFSPRTCRCMPTDGMDAETWKKLLFEYRPTILASCWGTPRIPGEFIDAPEFSLHYLCHLAGTVRYVAPRRLLERDVLISNWGNTISHTIAEHAVLLTLAALRCTPEWRKIFTLPEKEQNAAVRALPTRRLCGKRVGLHGFGAIARELVPLLKAFHAEVLTHSDGVPVEELRRCGVRPCATMEELFASSDVLIECKALTERTRNLVTGRVLSLLPRDAVFVNIGRGAVVDEDALARLAAEKRIRVALDVFAQEPLPVTSELLATEGIVLSPHIAGPTLDSLPDCGQLALQNIRRYLDGKEIEAAVTPAVYDRAT</sequence>
<dbReference type="PANTHER" id="PTHR10996:SF178">
    <property type="entry name" value="2-HYDROXYACID DEHYDROGENASE YGL185C-RELATED"/>
    <property type="match status" value="1"/>
</dbReference>
<evidence type="ECO:0000259" key="3">
    <source>
        <dbReference type="Pfam" id="PF02826"/>
    </source>
</evidence>
<dbReference type="GO" id="GO:0016618">
    <property type="term" value="F:hydroxypyruvate reductase [NAD(P)H] activity"/>
    <property type="evidence" value="ECO:0007669"/>
    <property type="project" value="TreeGrafter"/>
</dbReference>
<evidence type="ECO:0000313" key="4">
    <source>
        <dbReference type="EMBL" id="OAM91268.1"/>
    </source>
</evidence>
<accession>A0A178INB8</accession>
<organism evidence="4 5">
    <name type="scientific">Termitidicoccus mucosus</name>
    <dbReference type="NCBI Taxonomy" id="1184151"/>
    <lineage>
        <taxon>Bacteria</taxon>
        <taxon>Pseudomonadati</taxon>
        <taxon>Verrucomicrobiota</taxon>
        <taxon>Opitutia</taxon>
        <taxon>Opitutales</taxon>
        <taxon>Opitutaceae</taxon>
        <taxon>Termitidicoccus</taxon>
    </lineage>
</organism>
<dbReference type="EMBL" id="LRRQ01000032">
    <property type="protein sequence ID" value="OAM91268.1"/>
    <property type="molecule type" value="Genomic_DNA"/>
</dbReference>
<dbReference type="AlphaFoldDB" id="A0A178INB8"/>
<dbReference type="CDD" id="cd12167">
    <property type="entry name" value="2-Hacid_dh_8"/>
    <property type="match status" value="1"/>
</dbReference>
<reference evidence="4 5" key="1">
    <citation type="submission" date="2016-01" db="EMBL/GenBank/DDBJ databases">
        <title>High potential of lignocellulose degradation of a new Verrucomicrobia species.</title>
        <authorList>
            <person name="Wang Y."/>
            <person name="Shi Y."/>
            <person name="Qiu Z."/>
            <person name="Liu S."/>
            <person name="Yang H."/>
        </authorList>
    </citation>
    <scope>NUCLEOTIDE SEQUENCE [LARGE SCALE GENOMIC DNA]</scope>
    <source>
        <strain evidence="4 5">TSB47</strain>
    </source>
</reference>
<dbReference type="STRING" id="1184151.AW736_04155"/>
<dbReference type="InterPro" id="IPR050223">
    <property type="entry name" value="D-isomer_2-hydroxyacid_DH"/>
</dbReference>
<dbReference type="InterPro" id="IPR029753">
    <property type="entry name" value="D-isomer_DH_CS"/>
</dbReference>
<keyword evidence="1" id="KW-0560">Oxidoreductase</keyword>
<protein>
    <recommendedName>
        <fullName evidence="3">D-isomer specific 2-hydroxyacid dehydrogenase NAD-binding domain-containing protein</fullName>
    </recommendedName>
</protein>
<evidence type="ECO:0000256" key="1">
    <source>
        <dbReference type="ARBA" id="ARBA00023002"/>
    </source>
</evidence>
<dbReference type="InterPro" id="IPR036291">
    <property type="entry name" value="NAD(P)-bd_dom_sf"/>
</dbReference>
<dbReference type="PROSITE" id="PS00671">
    <property type="entry name" value="D_2_HYDROXYACID_DH_3"/>
    <property type="match status" value="1"/>
</dbReference>